<dbReference type="EC" id="3.1.4.-" evidence="2"/>
<protein>
    <submittedName>
        <fullName evidence="2">3'3'-cGAMP-specific phosphodiesterase 1</fullName>
        <ecNumber evidence="2">3.1.4.-</ecNumber>
    </submittedName>
</protein>
<accession>A0A6V8LMP6</accession>
<keyword evidence="2" id="KW-0378">Hydrolase</keyword>
<dbReference type="InterPro" id="IPR052020">
    <property type="entry name" value="Cyclic_di-GMP/3'3'-cGAMP_PDE"/>
</dbReference>
<dbReference type="InterPro" id="IPR006674">
    <property type="entry name" value="HD_domain"/>
</dbReference>
<feature type="domain" description="HD-GYP" evidence="1">
    <location>
        <begin position="204"/>
        <end position="400"/>
    </location>
</feature>
<dbReference type="EMBL" id="BLTE01000007">
    <property type="protein sequence ID" value="GFK93933.1"/>
    <property type="molecule type" value="Genomic_DNA"/>
</dbReference>
<dbReference type="CDD" id="cd00077">
    <property type="entry name" value="HDc"/>
    <property type="match status" value="2"/>
</dbReference>
<keyword evidence="3" id="KW-1185">Reference proteome</keyword>
<dbReference type="AlphaFoldDB" id="A0A6V8LMP6"/>
<dbReference type="PANTHER" id="PTHR45228">
    <property type="entry name" value="CYCLIC DI-GMP PHOSPHODIESTERASE TM_0186-RELATED"/>
    <property type="match status" value="1"/>
</dbReference>
<organism evidence="2 3">
    <name type="scientific">Fundidesulfovibrio magnetotacticus</name>
    <dbReference type="NCBI Taxonomy" id="2730080"/>
    <lineage>
        <taxon>Bacteria</taxon>
        <taxon>Pseudomonadati</taxon>
        <taxon>Thermodesulfobacteriota</taxon>
        <taxon>Desulfovibrionia</taxon>
        <taxon>Desulfovibrionales</taxon>
        <taxon>Desulfovibrionaceae</taxon>
        <taxon>Fundidesulfovibrio</taxon>
    </lineage>
</organism>
<reference evidence="2 3" key="1">
    <citation type="submission" date="2020-04" db="EMBL/GenBank/DDBJ databases">
        <authorList>
            <consortium name="Desulfovibrio sp. FSS-1 genome sequencing consortium"/>
            <person name="Shimoshige H."/>
            <person name="Kobayashi H."/>
            <person name="Maekawa T."/>
        </authorList>
    </citation>
    <scope>NUCLEOTIDE SEQUENCE [LARGE SCALE GENOMIC DNA]</scope>
    <source>
        <strain evidence="2 3">SIID29052-01</strain>
    </source>
</reference>
<dbReference type="Pfam" id="PF13487">
    <property type="entry name" value="HD_5"/>
    <property type="match status" value="1"/>
</dbReference>
<sequence length="422" mass="44890">MQLRLFDMVGCLANAVDLVSPEVAGHHRRVGILAQALAEEAGLPAHEQADLALAGLLHDVGAFTLKDRLAALAFESSDQTHPEIGARLLEGSPGLSRAAEIVRCHHLPWRLRGEGRCRGGVEAGNLLGLADRVDTLLPRAKGAPIDRQRLDRMIREGRGRLFNPAWVEAFEALAARPGHLEALAEAGAAGASPHIPEACNPGLRGEDVSRLSRLFSQIIDFRCRFTATHSRGVTATAMALASELGMDGHSRDVLEIAGELHDLGKLGVPAEIIMKPSALDPGEMRVMQSHAENGFNALASAPALADVALLVGQHHERLDGKGYPHGIPASSLGLGARVLTVADMFTAMAEDRPYRAGMELSRIVGILEDMAAHGSLDPDVVGVASARRGMLDETRRRAQKQALAEFECFAGGLALVQCVDTA</sequence>
<dbReference type="GO" id="GO:0016787">
    <property type="term" value="F:hydrolase activity"/>
    <property type="evidence" value="ECO:0007669"/>
    <property type="project" value="UniProtKB-KW"/>
</dbReference>
<evidence type="ECO:0000259" key="1">
    <source>
        <dbReference type="PROSITE" id="PS51832"/>
    </source>
</evidence>
<dbReference type="SUPFAM" id="SSF109604">
    <property type="entry name" value="HD-domain/PDEase-like"/>
    <property type="match status" value="2"/>
</dbReference>
<dbReference type="Gene3D" id="1.10.3210.10">
    <property type="entry name" value="Hypothetical protein af1432"/>
    <property type="match status" value="2"/>
</dbReference>
<evidence type="ECO:0000313" key="2">
    <source>
        <dbReference type="EMBL" id="GFK93933.1"/>
    </source>
</evidence>
<evidence type="ECO:0000313" key="3">
    <source>
        <dbReference type="Proteomes" id="UP000494245"/>
    </source>
</evidence>
<dbReference type="Pfam" id="PF01966">
    <property type="entry name" value="HD"/>
    <property type="match status" value="1"/>
</dbReference>
<gene>
    <name evidence="2" type="ORF">NNJEOMEG_01771</name>
</gene>
<proteinExistence type="predicted"/>
<name>A0A6V8LMP6_9BACT</name>
<dbReference type="InterPro" id="IPR003607">
    <property type="entry name" value="HD/PDEase_dom"/>
</dbReference>
<dbReference type="SMART" id="SM00471">
    <property type="entry name" value="HDc"/>
    <property type="match status" value="2"/>
</dbReference>
<dbReference type="Proteomes" id="UP000494245">
    <property type="component" value="Unassembled WGS sequence"/>
</dbReference>
<reference evidence="2 3" key="2">
    <citation type="submission" date="2020-05" db="EMBL/GenBank/DDBJ databases">
        <title>Draft genome sequence of Desulfovibrio sp. strainFSS-1.</title>
        <authorList>
            <person name="Shimoshige H."/>
            <person name="Kobayashi H."/>
            <person name="Maekawa T."/>
        </authorList>
    </citation>
    <scope>NUCLEOTIDE SEQUENCE [LARGE SCALE GENOMIC DNA]</scope>
    <source>
        <strain evidence="2 3">SIID29052-01</strain>
    </source>
</reference>
<feature type="domain" description="HD-GYP" evidence="1">
    <location>
        <begin position="1"/>
        <end position="186"/>
    </location>
</feature>
<dbReference type="RefSeq" id="WP_173083501.1">
    <property type="nucleotide sequence ID" value="NZ_BLTE01000007.1"/>
</dbReference>
<comment type="caution">
    <text evidence="2">The sequence shown here is derived from an EMBL/GenBank/DDBJ whole genome shotgun (WGS) entry which is preliminary data.</text>
</comment>
<dbReference type="InterPro" id="IPR037522">
    <property type="entry name" value="HD_GYP_dom"/>
</dbReference>
<dbReference type="PROSITE" id="PS51832">
    <property type="entry name" value="HD_GYP"/>
    <property type="match status" value="2"/>
</dbReference>